<keyword evidence="1" id="KW-1133">Transmembrane helix</keyword>
<evidence type="ECO:0000256" key="1">
    <source>
        <dbReference type="SAM" id="Phobius"/>
    </source>
</evidence>
<feature type="transmembrane region" description="Helical" evidence="1">
    <location>
        <begin position="60"/>
        <end position="89"/>
    </location>
</feature>
<organism evidence="2 3">
    <name type="scientific">Subtercola vilae</name>
    <dbReference type="NCBI Taxonomy" id="2056433"/>
    <lineage>
        <taxon>Bacteria</taxon>
        <taxon>Bacillati</taxon>
        <taxon>Actinomycetota</taxon>
        <taxon>Actinomycetes</taxon>
        <taxon>Micrococcales</taxon>
        <taxon>Microbacteriaceae</taxon>
        <taxon>Subtercola</taxon>
    </lineage>
</organism>
<comment type="caution">
    <text evidence="2">The sequence shown here is derived from an EMBL/GenBank/DDBJ whole genome shotgun (WGS) entry which is preliminary data.</text>
</comment>
<proteinExistence type="predicted"/>
<gene>
    <name evidence="2" type="ORF">D4765_08620</name>
</gene>
<dbReference type="EMBL" id="QYRT01000013">
    <property type="protein sequence ID" value="TIH37077.1"/>
    <property type="molecule type" value="Genomic_DNA"/>
</dbReference>
<evidence type="ECO:0000313" key="2">
    <source>
        <dbReference type="EMBL" id="TIH37077.1"/>
    </source>
</evidence>
<keyword evidence="1" id="KW-0472">Membrane</keyword>
<feature type="transmembrane region" description="Helical" evidence="1">
    <location>
        <begin position="124"/>
        <end position="143"/>
    </location>
</feature>
<feature type="transmembrane region" description="Helical" evidence="1">
    <location>
        <begin position="26"/>
        <end position="48"/>
    </location>
</feature>
<feature type="transmembrane region" description="Helical" evidence="1">
    <location>
        <begin position="101"/>
        <end position="118"/>
    </location>
</feature>
<dbReference type="AlphaFoldDB" id="A0A4T2BZI8"/>
<keyword evidence="3" id="KW-1185">Reference proteome</keyword>
<dbReference type="Proteomes" id="UP000306192">
    <property type="component" value="Unassembled WGS sequence"/>
</dbReference>
<keyword evidence="1" id="KW-0812">Transmembrane</keyword>
<protein>
    <submittedName>
        <fullName evidence="2">Uncharacterized protein</fullName>
    </submittedName>
</protein>
<name>A0A4T2BZI8_9MICO</name>
<reference evidence="2 3" key="1">
    <citation type="journal article" date="2019" name="Microorganisms">
        <title>Systematic Affiliation and Genome Analysis of Subtercola vilae DB165(T) with Particular Emphasis on Cold Adaptation of an Isolate from a High-Altitude Cold Volcano Lake.</title>
        <authorList>
            <person name="Villalobos A.S."/>
            <person name="Wiese J."/>
            <person name="Imhoff J.F."/>
            <person name="Dorador C."/>
            <person name="Keller A."/>
            <person name="Hentschel U."/>
        </authorList>
    </citation>
    <scope>NUCLEOTIDE SEQUENCE [LARGE SCALE GENOMIC DNA]</scope>
    <source>
        <strain evidence="2 3">DB165</strain>
    </source>
</reference>
<accession>A0A4T2BZI8</accession>
<evidence type="ECO:0000313" key="3">
    <source>
        <dbReference type="Proteomes" id="UP000306192"/>
    </source>
</evidence>
<sequence>MVGELHNQERKPCVVKMRYELATRQIKVALALSAPIGVLSGFIGALSVDVIARGGIAPVSWTAAILGGLVGLFLGPFSAAGGVAGYAVASRCGANSFWARGPFVVLFSCAAATVPFFALGLTSMVAGVAFVSTVASGLTYFVAAKR</sequence>